<reference evidence="1 2" key="1">
    <citation type="submission" date="2014-04" db="EMBL/GenBank/DDBJ databases">
        <authorList>
            <consortium name="DOE Joint Genome Institute"/>
            <person name="Kuo A."/>
            <person name="Girlanda M."/>
            <person name="Perotto S."/>
            <person name="Kohler A."/>
            <person name="Nagy L.G."/>
            <person name="Floudas D."/>
            <person name="Copeland A."/>
            <person name="Barry K.W."/>
            <person name="Cichocki N."/>
            <person name="Veneault-Fourrey C."/>
            <person name="LaButti K."/>
            <person name="Lindquist E.A."/>
            <person name="Lipzen A."/>
            <person name="Lundell T."/>
            <person name="Morin E."/>
            <person name="Murat C."/>
            <person name="Sun H."/>
            <person name="Tunlid A."/>
            <person name="Henrissat B."/>
            <person name="Grigoriev I.V."/>
            <person name="Hibbett D.S."/>
            <person name="Martin F."/>
            <person name="Nordberg H.P."/>
            <person name="Cantor M.N."/>
            <person name="Hua S.X."/>
        </authorList>
    </citation>
    <scope>NUCLEOTIDE SEQUENCE [LARGE SCALE GENOMIC DNA]</scope>
    <source>
        <strain evidence="1 2">MUT 4182</strain>
    </source>
</reference>
<sequence>MDSLPEELFIQIILHVIGIRDQANGRSCLIQVSQAWKRAIEGCSLFWTEAIVHGGRVPLQEVLSRGLRGPLDVILDIRFPNVADEETLAQLALVSEHSSRWRSLSIQGVLTDDVIVHFAKPASKLESIFIAAYMGGFEYVQSVELGETGNLHELHLASVGMNWNSPRLPGLKALRLHSLSRNQTPSLEQLAACLRASPELRVLVLANLAGSEASPTTRPEEIAFQFLSLTTLALYDIPKDILEFAVFAVEAPNCNSSTVWGLDVSVLQSTEMVGHLKSLLHRHISFTNTFTLRYTETGGGILFRDRDHFPPNGWVEVLDPEERSGILVGFRPSLNLFPGEETRQLLGNCYPRFCDVLVDVLVPQDAFDVTFLLEHQRRPGLDLNGLVSFHPYTLPLHLFSHLPFITRITTEGWHNWAPVLDYLSRPKRNPASGEKSWPCPNLKLVELQKDLIYVELWEVEEMDRSLDRFVTARSATTALENVKVADLGESCTHIWERGQGWSVLRWEPGNESR</sequence>
<keyword evidence="2" id="KW-1185">Reference proteome</keyword>
<name>A0A0C3QB73_9AGAM</name>
<evidence type="ECO:0008006" key="3">
    <source>
        <dbReference type="Google" id="ProtNLM"/>
    </source>
</evidence>
<protein>
    <recommendedName>
        <fullName evidence="3">F-box domain-containing protein</fullName>
    </recommendedName>
</protein>
<reference evidence="2" key="2">
    <citation type="submission" date="2015-01" db="EMBL/GenBank/DDBJ databases">
        <title>Evolutionary Origins and Diversification of the Mycorrhizal Mutualists.</title>
        <authorList>
            <consortium name="DOE Joint Genome Institute"/>
            <consortium name="Mycorrhizal Genomics Consortium"/>
            <person name="Kohler A."/>
            <person name="Kuo A."/>
            <person name="Nagy L.G."/>
            <person name="Floudas D."/>
            <person name="Copeland A."/>
            <person name="Barry K.W."/>
            <person name="Cichocki N."/>
            <person name="Veneault-Fourrey C."/>
            <person name="LaButti K."/>
            <person name="Lindquist E.A."/>
            <person name="Lipzen A."/>
            <person name="Lundell T."/>
            <person name="Morin E."/>
            <person name="Murat C."/>
            <person name="Riley R."/>
            <person name="Ohm R."/>
            <person name="Sun H."/>
            <person name="Tunlid A."/>
            <person name="Henrissat B."/>
            <person name="Grigoriev I.V."/>
            <person name="Hibbett D.S."/>
            <person name="Martin F."/>
        </authorList>
    </citation>
    <scope>NUCLEOTIDE SEQUENCE [LARGE SCALE GENOMIC DNA]</scope>
    <source>
        <strain evidence="2">MUT 4182</strain>
    </source>
</reference>
<dbReference type="OrthoDB" id="3219375at2759"/>
<dbReference type="EMBL" id="KN823135">
    <property type="protein sequence ID" value="KIO21544.1"/>
    <property type="molecule type" value="Genomic_DNA"/>
</dbReference>
<dbReference type="Proteomes" id="UP000054248">
    <property type="component" value="Unassembled WGS sequence"/>
</dbReference>
<evidence type="ECO:0000313" key="1">
    <source>
        <dbReference type="EMBL" id="KIO21544.1"/>
    </source>
</evidence>
<evidence type="ECO:0000313" key="2">
    <source>
        <dbReference type="Proteomes" id="UP000054248"/>
    </source>
</evidence>
<dbReference type="AlphaFoldDB" id="A0A0C3QB73"/>
<gene>
    <name evidence="1" type="ORF">M407DRAFT_28874</name>
</gene>
<accession>A0A0C3QB73</accession>
<dbReference type="SUPFAM" id="SSF52047">
    <property type="entry name" value="RNI-like"/>
    <property type="match status" value="1"/>
</dbReference>
<dbReference type="HOGENOM" id="CLU_517953_0_0_1"/>
<organism evidence="1 2">
    <name type="scientific">Tulasnella calospora MUT 4182</name>
    <dbReference type="NCBI Taxonomy" id="1051891"/>
    <lineage>
        <taxon>Eukaryota</taxon>
        <taxon>Fungi</taxon>
        <taxon>Dikarya</taxon>
        <taxon>Basidiomycota</taxon>
        <taxon>Agaricomycotina</taxon>
        <taxon>Agaricomycetes</taxon>
        <taxon>Cantharellales</taxon>
        <taxon>Tulasnellaceae</taxon>
        <taxon>Tulasnella</taxon>
    </lineage>
</organism>
<proteinExistence type="predicted"/>